<feature type="compositionally biased region" description="Low complexity" evidence="8">
    <location>
        <begin position="1098"/>
        <end position="1112"/>
    </location>
</feature>
<dbReference type="Pfam" id="PF00122">
    <property type="entry name" value="E1-E2_ATPase"/>
    <property type="match status" value="1"/>
</dbReference>
<dbReference type="Pfam" id="PF02010">
    <property type="entry name" value="REJ"/>
    <property type="match status" value="1"/>
</dbReference>
<dbReference type="InterPro" id="IPR036412">
    <property type="entry name" value="HAD-like_sf"/>
</dbReference>
<dbReference type="GO" id="GO:0016887">
    <property type="term" value="F:ATP hydrolysis activity"/>
    <property type="evidence" value="ECO:0007669"/>
    <property type="project" value="InterPro"/>
</dbReference>
<dbReference type="EMBL" id="VLTN01000102">
    <property type="protein sequence ID" value="KAA0146077.1"/>
    <property type="molecule type" value="Genomic_DNA"/>
</dbReference>
<organism evidence="11 12">
    <name type="scientific">Cafeteria roenbergensis</name>
    <name type="common">Marine flagellate</name>
    <dbReference type="NCBI Taxonomy" id="33653"/>
    <lineage>
        <taxon>Eukaryota</taxon>
        <taxon>Sar</taxon>
        <taxon>Stramenopiles</taxon>
        <taxon>Bigyra</taxon>
        <taxon>Opalozoa</taxon>
        <taxon>Bicosoecida</taxon>
        <taxon>Cafeteriaceae</taxon>
        <taxon>Cafeteria</taxon>
    </lineage>
</organism>
<feature type="compositionally biased region" description="Acidic residues" evidence="8">
    <location>
        <begin position="408"/>
        <end position="420"/>
    </location>
</feature>
<dbReference type="GO" id="GO:0005524">
    <property type="term" value="F:ATP binding"/>
    <property type="evidence" value="ECO:0007669"/>
    <property type="project" value="InterPro"/>
</dbReference>
<keyword evidence="3 9" id="KW-0812">Transmembrane</keyword>
<dbReference type="InterPro" id="IPR023214">
    <property type="entry name" value="HAD_sf"/>
</dbReference>
<dbReference type="PROSITE" id="PS50846">
    <property type="entry name" value="HMA_2"/>
    <property type="match status" value="2"/>
</dbReference>
<dbReference type="SUPFAM" id="SSF56784">
    <property type="entry name" value="HAD-like"/>
    <property type="match status" value="1"/>
</dbReference>
<dbReference type="GO" id="GO:0005507">
    <property type="term" value="F:copper ion binding"/>
    <property type="evidence" value="ECO:0007669"/>
    <property type="project" value="TreeGrafter"/>
</dbReference>
<feature type="transmembrane region" description="Helical" evidence="9">
    <location>
        <begin position="232"/>
        <end position="255"/>
    </location>
</feature>
<feature type="region of interest" description="Disordered" evidence="8">
    <location>
        <begin position="167"/>
        <end position="220"/>
    </location>
</feature>
<reference evidence="11 12" key="1">
    <citation type="submission" date="2019-07" db="EMBL/GenBank/DDBJ databases">
        <title>Genomes of Cafeteria roenbergensis.</title>
        <authorList>
            <person name="Fischer M.G."/>
            <person name="Hackl T."/>
            <person name="Roman M."/>
        </authorList>
    </citation>
    <scope>NUCLEOTIDE SEQUENCE [LARGE SCALE GENOMIC DNA]</scope>
    <source>
        <strain evidence="11 12">BVI</strain>
    </source>
</reference>
<feature type="region of interest" description="Disordered" evidence="8">
    <location>
        <begin position="5849"/>
        <end position="5888"/>
    </location>
</feature>
<evidence type="ECO:0000256" key="3">
    <source>
        <dbReference type="ARBA" id="ARBA00022692"/>
    </source>
</evidence>
<dbReference type="Gene3D" id="3.30.70.100">
    <property type="match status" value="2"/>
</dbReference>
<name>A0A5A8C0C2_CAFRO</name>
<dbReference type="InterPro" id="IPR059000">
    <property type="entry name" value="ATPase_P-type_domA"/>
</dbReference>
<dbReference type="InterPro" id="IPR036163">
    <property type="entry name" value="HMA_dom_sf"/>
</dbReference>
<dbReference type="PANTHER" id="PTHR43520:SF8">
    <property type="entry name" value="P-TYPE CU(+) TRANSPORTER"/>
    <property type="match status" value="1"/>
</dbReference>
<evidence type="ECO:0000256" key="9">
    <source>
        <dbReference type="SAM" id="Phobius"/>
    </source>
</evidence>
<dbReference type="PROSITE" id="PS00154">
    <property type="entry name" value="ATPASE_E1_E2"/>
    <property type="match status" value="1"/>
</dbReference>
<dbReference type="InterPro" id="IPR023299">
    <property type="entry name" value="ATPase_P-typ_cyto_dom_N"/>
</dbReference>
<feature type="domain" description="HMA" evidence="10">
    <location>
        <begin position="71"/>
        <end position="137"/>
    </location>
</feature>
<feature type="compositionally biased region" description="Low complexity" evidence="8">
    <location>
        <begin position="5858"/>
        <end position="5888"/>
    </location>
</feature>
<feature type="compositionally biased region" description="Basic and acidic residues" evidence="8">
    <location>
        <begin position="1042"/>
        <end position="1096"/>
    </location>
</feature>
<dbReference type="InterPro" id="IPR002859">
    <property type="entry name" value="PKD/REJ-like"/>
</dbReference>
<feature type="transmembrane region" description="Helical" evidence="9">
    <location>
        <begin position="546"/>
        <end position="569"/>
    </location>
</feature>
<dbReference type="PRINTS" id="PR00119">
    <property type="entry name" value="CATATPASE"/>
</dbReference>
<dbReference type="SFLD" id="SFLDF00027">
    <property type="entry name" value="p-type_atpase"/>
    <property type="match status" value="1"/>
</dbReference>
<evidence type="ECO:0000259" key="10">
    <source>
        <dbReference type="PROSITE" id="PS50846"/>
    </source>
</evidence>
<feature type="compositionally biased region" description="Acidic residues" evidence="8">
    <location>
        <begin position="195"/>
        <end position="208"/>
    </location>
</feature>
<evidence type="ECO:0000256" key="8">
    <source>
        <dbReference type="SAM" id="MobiDB-lite"/>
    </source>
</evidence>
<gene>
    <name evidence="11" type="ORF">FNF29_08265</name>
</gene>
<evidence type="ECO:0000256" key="2">
    <source>
        <dbReference type="ARBA" id="ARBA00006024"/>
    </source>
</evidence>
<dbReference type="InterPro" id="IPR006121">
    <property type="entry name" value="HMA_dom"/>
</dbReference>
<feature type="compositionally biased region" description="Basic and acidic residues" evidence="8">
    <location>
        <begin position="1114"/>
        <end position="1132"/>
    </location>
</feature>
<dbReference type="Gene3D" id="3.40.1110.10">
    <property type="entry name" value="Calcium-transporting ATPase, cytoplasmic domain N"/>
    <property type="match status" value="2"/>
</dbReference>
<dbReference type="SUPFAM" id="SSF55008">
    <property type="entry name" value="HMA, heavy metal-associated domain"/>
    <property type="match status" value="2"/>
</dbReference>
<evidence type="ECO:0000256" key="5">
    <source>
        <dbReference type="ARBA" id="ARBA00022967"/>
    </source>
</evidence>
<comment type="subcellular location">
    <subcellularLocation>
        <location evidence="1">Endomembrane system</location>
        <topology evidence="1">Multi-pass membrane protein</topology>
    </subcellularLocation>
</comment>
<dbReference type="InterPro" id="IPR008250">
    <property type="entry name" value="ATPase_P-typ_transduc_dom_A_sf"/>
</dbReference>
<feature type="compositionally biased region" description="Basic and acidic residues" evidence="8">
    <location>
        <begin position="991"/>
        <end position="1013"/>
    </location>
</feature>
<dbReference type="SUPFAM" id="SSF81665">
    <property type="entry name" value="Calcium ATPase, transmembrane domain M"/>
    <property type="match status" value="1"/>
</dbReference>
<dbReference type="SFLD" id="SFLDG00002">
    <property type="entry name" value="C1.7:_P-type_atpase_like"/>
    <property type="match status" value="1"/>
</dbReference>
<evidence type="ECO:0000313" key="12">
    <source>
        <dbReference type="Proteomes" id="UP000323011"/>
    </source>
</evidence>
<dbReference type="Gene3D" id="3.40.50.1000">
    <property type="entry name" value="HAD superfamily/HAD-like"/>
    <property type="match status" value="2"/>
</dbReference>
<dbReference type="GO" id="GO:0012505">
    <property type="term" value="C:endomembrane system"/>
    <property type="evidence" value="ECO:0007669"/>
    <property type="project" value="UniProtKB-SubCell"/>
</dbReference>
<dbReference type="PANTHER" id="PTHR43520">
    <property type="entry name" value="ATP7, ISOFORM B"/>
    <property type="match status" value="1"/>
</dbReference>
<feature type="region of interest" description="Disordered" evidence="8">
    <location>
        <begin position="977"/>
        <end position="1013"/>
    </location>
</feature>
<evidence type="ECO:0000256" key="1">
    <source>
        <dbReference type="ARBA" id="ARBA00004127"/>
    </source>
</evidence>
<dbReference type="GO" id="GO:0055070">
    <property type="term" value="P:copper ion homeostasis"/>
    <property type="evidence" value="ECO:0007669"/>
    <property type="project" value="TreeGrafter"/>
</dbReference>
<protein>
    <recommendedName>
        <fullName evidence="10">HMA domain-containing protein</fullName>
    </recommendedName>
</protein>
<feature type="region of interest" description="Disordered" evidence="8">
    <location>
        <begin position="393"/>
        <end position="423"/>
    </location>
</feature>
<feature type="transmembrane region" description="Helical" evidence="9">
    <location>
        <begin position="503"/>
        <end position="526"/>
    </location>
</feature>
<dbReference type="SFLD" id="SFLDS00003">
    <property type="entry name" value="Haloacid_Dehalogenase"/>
    <property type="match status" value="1"/>
</dbReference>
<keyword evidence="4" id="KW-0479">Metal-binding</keyword>
<accession>A0A5A8C0C2</accession>
<dbReference type="SUPFAM" id="SSF81653">
    <property type="entry name" value="Calcium ATPase, transduction domain A"/>
    <property type="match status" value="1"/>
</dbReference>
<dbReference type="Proteomes" id="UP000323011">
    <property type="component" value="Unassembled WGS sequence"/>
</dbReference>
<dbReference type="NCBIfam" id="TIGR01494">
    <property type="entry name" value="ATPase_P-type"/>
    <property type="match status" value="2"/>
</dbReference>
<keyword evidence="12" id="KW-1185">Reference proteome</keyword>
<evidence type="ECO:0000256" key="4">
    <source>
        <dbReference type="ARBA" id="ARBA00022723"/>
    </source>
</evidence>
<dbReference type="InterPro" id="IPR001757">
    <property type="entry name" value="P_typ_ATPase"/>
</dbReference>
<feature type="domain" description="HMA" evidence="10">
    <location>
        <begin position="1"/>
        <end position="59"/>
    </location>
</feature>
<dbReference type="GO" id="GO:0043682">
    <property type="term" value="F:P-type divalent copper transporter activity"/>
    <property type="evidence" value="ECO:0007669"/>
    <property type="project" value="TreeGrafter"/>
</dbReference>
<keyword evidence="6 9" id="KW-1133">Transmembrane helix</keyword>
<dbReference type="PROSITE" id="PS01047">
    <property type="entry name" value="HMA_1"/>
    <property type="match status" value="1"/>
</dbReference>
<dbReference type="InterPro" id="IPR023298">
    <property type="entry name" value="ATPase_P-typ_TM_dom_sf"/>
</dbReference>
<dbReference type="CDD" id="cd00371">
    <property type="entry name" value="HMA"/>
    <property type="match status" value="2"/>
</dbReference>
<feature type="transmembrane region" description="Helical" evidence="9">
    <location>
        <begin position="919"/>
        <end position="940"/>
    </location>
</feature>
<dbReference type="InterPro" id="IPR018303">
    <property type="entry name" value="ATPase_P-typ_P_site"/>
</dbReference>
<comment type="similarity">
    <text evidence="2">Belongs to the cation transport ATPase (P-type) (TC 3.A.3) family. Type IB subfamily.</text>
</comment>
<dbReference type="Pfam" id="PF00403">
    <property type="entry name" value="HMA"/>
    <property type="match status" value="2"/>
</dbReference>
<proteinExistence type="inferred from homology"/>
<feature type="transmembrane region" description="Helical" evidence="9">
    <location>
        <begin position="275"/>
        <end position="299"/>
    </location>
</feature>
<dbReference type="GO" id="GO:0016020">
    <property type="term" value="C:membrane"/>
    <property type="evidence" value="ECO:0007669"/>
    <property type="project" value="InterPro"/>
</dbReference>
<evidence type="ECO:0000313" key="11">
    <source>
        <dbReference type="EMBL" id="KAA0146077.1"/>
    </source>
</evidence>
<sequence length="5926" mass="594646">MTCTGCSSAVQGAMMTVDGVTGADISVMAGKAVVKFDSARPVDAEAVVRAVEDAGFEAQPLKAKPARAARTEARLSVEGMTCASCSGSVQQALEAIDGVLDAKVALLSHEAKVLRVLRGADAAAVLAAVRALPGVGEAELSAKGALVARRGAEKGAWLRQRHVRDAIVSAGGTPRPPRSGAGPSSSTGSGADGAGDNDDDEDDDEDDAHDSSASRDQTNAERTAKEIAHWRFNLILALIPTIPITFFTLVLGQIIPGSIPALDVHVVPGLMLRMLLAWVLATPLQFVVGWPFHLSIAIASGGEHKAADFFDAGALILTFVVLGKYLESAAKGRTASALTSLLMLQPDEAAVLEPAGAAASAETAAAAAAAEQAEAESGGPVDAAEVELSTVHATKPPAAAGEGRPRADEEDGGDEEDAEASAEAVAMGVVADESAMTGESMPVRKHPGSEALAATVNTGSGALLVRATRVGADTAIANIVKLVEDAQLSQAPVQAIADRISSVFAPSVLVVAAISAAAWAIALAAGGVPADWVPASLGDVAFCLRFGLSVVVIACPCALGLATPTAVMVGTGVGARLGVLIKGGEPLELLHGVDTIVFDKTGTLTVGKPRVVSVSMLGDQKPASEGAGAGCCAGKPTSSLTPVAAQGGAGASDASATSCCSGGSSAVKAPASTAAASSRVQARRMLALAAAAERGSDHPLARAIVSGAVDVLGEAEASLGADRFNEEAGHGVSATVEGSAVLVGTRRWMARHGMVLTASAEEETAAMEVLGRTAVLVAIDGAVAGVIALADEIKPDARDTVTRLQAMGVTVRMLTGDNRRAAATVARELGIPTDLVQAEALPSGKIATVEALLDEGRQVAMVGDGINDAPALAKATVGVAIGAGTQVAMDAADVVLVRSELADIVTAVDLSRVTFRRIWINYFFAFIYNTLGIPVAAGALYPALRVALPPELAALAMALSSVCVVLSSLALHRYKPPRVGGGQTRAQDNPGHLDRHADDLADDHIDGHADDHADLDPELECHLVEHRHADLLADDLIDELADDHADPDPEPEHHPVEHRHADDHADPDPELEHHPVEHRLADDHADPDPELEHHPVETATPTTTPSTTRASSGHADDDLADDHIDGHADDHANLDPELECHLVEHRHADLLADDLIDELADNHADPDPELEHHPVEHGLADDLANLDPELEHHPVEHGLADDHADLDPELEHHPVEHGLVDDLIDELADDHADPDPELEHHPVEHGPRFAVNIAPVASFSASGAPLPAGQLSLRNASGAAIASVTLDASNWDTGVTVTVVIGDDDIDMGASFGVTVAHVLESADPRFTGEAAVQTGVSITVADNDQAGVTMQLVDGASAPVTSLELTEDSASSTGFIRVALATVPSVPQASITVRLTASADIFLRTVSGAASVFPTISVTFIPGQRSIDVAIANPSNNVDEPDVPSVQVSLTLGGLGVVVRAAEYASLADVELSQTLSLVDDDAFAVLAAFGSAANIGATSGPGADATFKLGSTVDESPAYTSAFGAEVSEGASDATGVALLYVKLQAAPPAGQSVLVRPSSVNERLTMLTGADATAAGASHYGAAFFHEGNWNAPQVLAFAAVDDFVSLRRGTSEFSSSDPAGTFEMVRVQLSVDPEFSTAESYIGAAAGTVAAIVKRNDDDRNAVAMLGLDGSPLPAADSESPVAASLTEGTFDSATEVLVALSSRPMGDQGVTVSLSALSPRVVAQPSTVTLTADNWQTGEPVRIEVVDDSLAQPAKDTVIVVAAASSGDGFEGYSEASTTVAVYDDDSALPMIGGAMPGHVLSTPLHEGASSTLSLSLGAAFPDSSPVLVLVTAPAFNGGVAATVSPLTASLTFTAAGAAGAQDIDVTVPDDQVAGDGSAQVCVSIVASEAAAYAAVTEQQCFTAVVRDDSDVAGLSAAAVDDTFASATAAVAGNILAGGSLVATETIPGLLSVRLTSMPRGVVSLSLAVRSATESVVGGDPVAIAESGIALSPDSVTFTPNNWDTQLNVEVSSTADGVVGAVRSAQIAASVAAPQDPEYDSLPELSALLRVDDVDKLESSAPVVRAVSGQAATLVDAASGVVTVVAAEGSSVVVGVRLAARPMIGMEVVLTASNTETDTVSHSLPAAGLVFGRDSWLTEQTFTVTVANDDVARDYVAALVVTATARGVGSGANVDVSDLWTTSQTAVNLAVENDDDAEIVISSLAAPAVSVPVGGSLELSILAGSKPTGDVTVTLVKGPDTGCDAVSISPATVTFTTTDGPAAAAKVFAVGSAARLGSTAGPSTSATGITVSVISSGLTTSASTIRLTEGGAAGSYTVGLVSSDVGGSVALTATPSSGVGLASPYANLVLTGDATFALSSSALTRAVQFAAANDDRAFALRVVTVSHAFTPEGAAASTMEVTVLVEDFEDAPGVFVTAANSASSVVVDELASGATASLSVRLGSMPGAAVTVSLVEMMGAQEATGADAALSFSPASVVIQPADWNTAVSVTVSGAGSDAALGDRARTIAVRTTSTDDSYALDGVASTTPRAATTQLADGSIIRNVRSLPRIAANVRDTDVAAVLFAAAAPAPMPLKESAAASASAPGHSAVLGSVTLSAKPRGNVVVDVAGDASVTASPANLTFTAANWNKPQDVSAFAKDDKFAQGTHTGRLSMSVNAQQTADRGFLASPTLPSPSIAVEDDDMPSVALVSATGSAQQIAEGASEPASFSVSTGAAPFVIGSAGSGSGSVTLQLEVSSGYCASVDDGVLAGGEADAQAAFRLAADFTSACFDATDCASATGATTQCVAGLLPHPTIAVRSRDGLSSVPGSTITFSEADGVAGVSRVVTVSVADDSVAVGGVFAFRLRAVVDALQSNDAGYQALVTGSDAEAAFSATDNDVIGLVSRIANSEAAPGTPMMLAEAEFGESDAEGAFFVELSSQPRAAVLCSVAAPADQLTVFPDVLAFDERSWEDAMLIEVSAVDDEIAEARPHAANVTLACESADPAYDGLTAALRVSIMDNDEAGLLLEREEPISVGTGSAEQSVFIRAVDPASDVWTTEACIAVCQNSINACPRDVCNVFSYPKASAPFLVAVEGGATDVVAISLTSEPTAPVTVRVPSVMQVITGTVVADACVAGPAGSGQSGVSQAQLESSGPHAVTGGDGTFIAELTFTAENWFEPQVVIVGARDDRLDEAGDEHRVSAQLVLVSEDVAYGSMATVPLLEVSIREDAFTAPPVLSSAQFDNELTSLTLTFDRDTNAGGSAGGAFACSELLSPVVASGSSASQCSVPAIAARRSAVATLFGAGSSCQWQSRRQLQVRFGRAPTVLPGHSIALVPGKVKASSAARLSSAGVVNVTAAANGILPVADIGPGSRTIGRCDKLTVSVREAGGGNRPLACQWSIVSVVNTATRQTSTAAAHAAGLKTVLDARNAGDSAASCATIALANASAIADGYTVTLKVTVTNFNGGSATTQSAIVKQGIAAPSLVAPSSVSVLRSAEQFIDVRAFAPRCPGEAELSAEARAMRFFFFDASASPMATDVPSQLLGGGSLFTSFDASADAATQSGGRLVAPPGASARQFDTSPLPFIVVPGKALTPGLKYTVRVFAQLISNPAAVASADIEVVPQLDALRSSIAGGSFKQAPVDVALTLDASASSDPSALSGVAATFSWSCQPDSAANSAAGLAAVADCGSAGATVGAATVGAVTLPALSLSAGYTYRFTVTYTKGSRSSVSTQTVQAVSGAGPEVRVQEPETIDFAGILGGQLSVVSAQDSVFLDTVVNSLDEGSLELQWTQAGGPPLPAGAFTDPDMADELFASSPLSSTLIVRGDTLLPSSTYEFCVTATDATGSRKACTSFMTAPEPAGGYVEVEAADASAATAFSPYVVSTGGWGASNIESFTFYILSRATAPADVAASWLSEDETSAFAQAVKSLEGASVFAEVPASTSSLTTQVMPAGDVVIIVEVETSFFTRGYAWTSLTVGAYTGTQADLLASMQNLAGDGDYRQTLAGAGAVSSVTGGASAPSLRVLAQLTEGKSSPALRASSRRSLRAAARALETTQSVAASIRALLDRALQQGQSATLSSDLTSLAADVTRALDLASSQQQVSAMSPTDARVYLTRVNTTLSIFASTTSANAPAVTVLDVMARASARLVAAVPAAQADYRVALEALYRGYLWHLSDTATAKPVGALSFTSSFATRARASAVGAAKNILQLGNVTRAAGAVDRFGAAITSSIVGRLSVTGSARLASLSTGAIVDAAGSQAIGALVTGVDTAHPMFANASAWATADARFSGLPAAGTSSEAQDADAARRLSIAGQVTLPASAALPAVSGRASGLAFSSLLVDRLDRMVEPLGALVLASGSSAAVATAAISGGDASADTAANKTRFAAVYESDVPVACASLATMARGTASFTLAGSASATISSSVVSAQRTAALFVSNATAAAAGRLSSGATLSAPTTAAVSAGSVTVAGAFASTSSAATRAGAATPFLAALGQPLVPASGSSTCRVESFLRTVRPGQAMSVALDTAAGLRLRSATNAASAAVVVAPAQPALLEGAQVAEADSAALSGVVAAAATSARVGLELTAQPRGAVTLTLASNTGNGLCVGSTSGLLEFSAALVGVDAAMAAAADAGQSLPAAVPEAMRGKRAVDAATSVAGVAAASPVTYWPQAYPCSTNADCGEGYVCDAGIGMSSTRFVNRATGSDVDAGSSIVVGGASGAAFTGSNGVGVAMTAAQDSVAELMLAPPTLSAAIEARLNAASATRAGLTAALRRVLGATVGAEIVDSIAVAAANPTLATASDEALKLAFSTPTNKTRISLAAKAVAARLSVGASSVALNAALKAAQDAPVASNSQSRRRIALVPVSVRAASADDLRYDATGRCAVASTDGRSCQRTLPKAGRGSWSFGMLAVDDDAIRVSITPTAGAEGAFNSSMARVNGIKEGTASLSFRVEVRNRVRMPRGTIRVQLAALPYVNDASASPLSCANAVADFGSEDTVASKTVTCTVVDDNVARGTRVPARVTATISLPSITSAADHTAALTALVPPPLAADHAGVAPTYSAATPWVRTMTAFVEDNDASGLKLFAVSPTPATSQRTGLAAGITKEAALSTSTGSLSFSVGLLSRPSAPVTLRVRLTSGMAADSNAVSASAKAALSAVVNVTVQPAQFATGGVVRINAGTLTASQTEAVFAATVEAVSTDAAYNGLVLAGPVLVSITDPAAAALQVTAQSTSVSEGFTATVATVRLSVSPGSATVVVRPAVLLPAWARNNSAAAALFIPTSPAPLSVATAELVFTSANWNVAQNVRVTAANVDSPLPFPEQPFAVSLPITVSSTAGPFKANGTVYYTNALPVSFSQSETAAITYTDVTARFAAGATGAEAGPALTIPTGQPAPALTLTEDNSYSGAAFDRIASVFGAAVAQGIGAASFRVIEASVASKPAAAFTLRLGAASPTTTLLSSGAAELFAKEAALPSDVTVTGTTGAAFRFKPTNFASAKPLFLVRAANRVDHAAADLSGSLRFSVDASSASDDLAFRNAATVGTVSVSVTDDDVAGVTVTRTGRTEAVGSSPAASANFSIVLDSQPQAPVTVGLVFTGLPAECASAACTSVAAIGSTSSSVVAIDGSLAAVFSAASWSTASTVQVTLTPNGQALMADRGLTTFSARFVVSAAGDASYSALRTSTLATGVSTTALDVAALEAVSLAVTSVRDLERNGGRDGAIRVALPSGIAIGKIVAVDVDIDVTSTVGSVSRPAGGFGLRVAGGTATVAGRPAMSAAATAGKLYSVVAPVGDGSSRVRYTLVMGGAAESVVLEVFAVDPSASVEDVVSGLRVNASVSATLTTSSRYSSAATAKAASVTNIAASLSVVAPSPSPSATPSPTASASAPSTSSPTASASPSTSPTASLTPSPSLSHFPLGFYNSDDNVNPHAIGHIVPVKLAVGIRVR</sequence>
<feature type="region of interest" description="Disordered" evidence="8">
    <location>
        <begin position="1041"/>
        <end position="1132"/>
    </location>
</feature>
<dbReference type="Pfam" id="PF00702">
    <property type="entry name" value="Hydrolase"/>
    <property type="match status" value="1"/>
</dbReference>
<comment type="caution">
    <text evidence="11">The sequence shown here is derived from an EMBL/GenBank/DDBJ whole genome shotgun (WGS) entry which is preliminary data.</text>
</comment>
<dbReference type="Gene3D" id="2.70.150.10">
    <property type="entry name" value="Calcium-transporting ATPase, cytoplasmic transduction domain A"/>
    <property type="match status" value="1"/>
</dbReference>
<evidence type="ECO:0000256" key="7">
    <source>
        <dbReference type="ARBA" id="ARBA00023136"/>
    </source>
</evidence>
<dbReference type="PRINTS" id="PR00120">
    <property type="entry name" value="HATPASE"/>
</dbReference>
<evidence type="ECO:0000256" key="6">
    <source>
        <dbReference type="ARBA" id="ARBA00022989"/>
    </source>
</evidence>
<dbReference type="InterPro" id="IPR044492">
    <property type="entry name" value="P_typ_ATPase_HD_dom"/>
</dbReference>
<keyword evidence="7 9" id="KW-0472">Membrane</keyword>
<keyword evidence="5" id="KW-1278">Translocase</keyword>
<feature type="compositionally biased region" description="Low complexity" evidence="8">
    <location>
        <begin position="169"/>
        <end position="189"/>
    </location>
</feature>
<feature type="compositionally biased region" description="Basic and acidic residues" evidence="8">
    <location>
        <begin position="209"/>
        <end position="220"/>
    </location>
</feature>
<dbReference type="InterPro" id="IPR017969">
    <property type="entry name" value="Heavy-metal-associated_CS"/>
</dbReference>